<evidence type="ECO:0000256" key="5">
    <source>
        <dbReference type="ARBA" id="ARBA00022842"/>
    </source>
</evidence>
<dbReference type="PANTHER" id="PTHR43758:SF2">
    <property type="entry name" value="OXIDIZED PURINE NUCLEOSIDE TRIPHOSPHATE HYDROLASE"/>
    <property type="match status" value="1"/>
</dbReference>
<dbReference type="Gene3D" id="3.90.79.10">
    <property type="entry name" value="Nucleoside Triphosphate Pyrophosphohydrolase"/>
    <property type="match status" value="1"/>
</dbReference>
<dbReference type="RefSeq" id="WP_183583669.1">
    <property type="nucleotide sequence ID" value="NZ_JACHXJ010000003.1"/>
</dbReference>
<keyword evidence="5" id="KW-0460">Magnesium</keyword>
<evidence type="ECO:0000259" key="6">
    <source>
        <dbReference type="PROSITE" id="PS51462"/>
    </source>
</evidence>
<sequence>MFKYNICFLKQYDQILLLNREKPSWMGRWNGVGGKIEENESPRESALREIEEETGIVLDSIEFKGIVTWIVDGKFTGGMYAYFAELPSDFIYETPIKTPEGILDWKSLEWIMHPENNGIADIIPKSIHRFIGDGNCYEHRCFYENDKWTHDILIEMNKDMEQMTDKEKVHDWYFHEQFTKGHTSDNKSDNMAFVLQPE</sequence>
<evidence type="ECO:0000256" key="4">
    <source>
        <dbReference type="ARBA" id="ARBA00022801"/>
    </source>
</evidence>
<evidence type="ECO:0000256" key="1">
    <source>
        <dbReference type="ARBA" id="ARBA00001946"/>
    </source>
</evidence>
<keyword evidence="4 7" id="KW-0378">Hydrolase</keyword>
<evidence type="ECO:0000256" key="2">
    <source>
        <dbReference type="ARBA" id="ARBA00005582"/>
    </source>
</evidence>
<evidence type="ECO:0000256" key="3">
    <source>
        <dbReference type="ARBA" id="ARBA00022723"/>
    </source>
</evidence>
<protein>
    <submittedName>
        <fullName evidence="7">8-oxo-dGTP diphosphatase</fullName>
        <ecNumber evidence="7">3.6.1.55</ecNumber>
    </submittedName>
</protein>
<dbReference type="GO" id="GO:0035539">
    <property type="term" value="F:8-oxo-7,8-dihydrodeoxyguanosine triphosphate pyrophosphatase activity"/>
    <property type="evidence" value="ECO:0007669"/>
    <property type="project" value="UniProtKB-EC"/>
</dbReference>
<dbReference type="SUPFAM" id="SSF55811">
    <property type="entry name" value="Nudix"/>
    <property type="match status" value="1"/>
</dbReference>
<comment type="similarity">
    <text evidence="2">Belongs to the Nudix hydrolase family.</text>
</comment>
<feature type="domain" description="Nudix hydrolase" evidence="6">
    <location>
        <begin position="1"/>
        <end position="128"/>
    </location>
</feature>
<organism evidence="7 8">
    <name type="scientific">Paenibacillus rhizosphaerae</name>
    <dbReference type="NCBI Taxonomy" id="297318"/>
    <lineage>
        <taxon>Bacteria</taxon>
        <taxon>Bacillati</taxon>
        <taxon>Bacillota</taxon>
        <taxon>Bacilli</taxon>
        <taxon>Bacillales</taxon>
        <taxon>Paenibacillaceae</taxon>
        <taxon>Paenibacillus</taxon>
    </lineage>
</organism>
<dbReference type="GO" id="GO:0046872">
    <property type="term" value="F:metal ion binding"/>
    <property type="evidence" value="ECO:0007669"/>
    <property type="project" value="UniProtKB-KW"/>
</dbReference>
<dbReference type="PANTHER" id="PTHR43758">
    <property type="entry name" value="7,8-DIHYDRO-8-OXOGUANINE TRIPHOSPHATASE"/>
    <property type="match status" value="1"/>
</dbReference>
<dbReference type="PROSITE" id="PS51462">
    <property type="entry name" value="NUDIX"/>
    <property type="match status" value="1"/>
</dbReference>
<evidence type="ECO:0000313" key="8">
    <source>
        <dbReference type="Proteomes" id="UP000517523"/>
    </source>
</evidence>
<dbReference type="Pfam" id="PF00293">
    <property type="entry name" value="NUDIX"/>
    <property type="match status" value="1"/>
</dbReference>
<dbReference type="Proteomes" id="UP000517523">
    <property type="component" value="Unassembled WGS sequence"/>
</dbReference>
<keyword evidence="3" id="KW-0479">Metal-binding</keyword>
<dbReference type="EMBL" id="JACHXJ010000003">
    <property type="protein sequence ID" value="MBB3129512.1"/>
    <property type="molecule type" value="Genomic_DNA"/>
</dbReference>
<dbReference type="GO" id="GO:0005737">
    <property type="term" value="C:cytoplasm"/>
    <property type="evidence" value="ECO:0007669"/>
    <property type="project" value="TreeGrafter"/>
</dbReference>
<comment type="cofactor">
    <cofactor evidence="1">
        <name>Mg(2+)</name>
        <dbReference type="ChEBI" id="CHEBI:18420"/>
    </cofactor>
</comment>
<comment type="caution">
    <text evidence="7">The sequence shown here is derived from an EMBL/GenBank/DDBJ whole genome shotgun (WGS) entry which is preliminary data.</text>
</comment>
<dbReference type="EC" id="3.6.1.55" evidence="7"/>
<accession>A0A839TS14</accession>
<dbReference type="CDD" id="cd18886">
    <property type="entry name" value="NUDIX_MutT_Nudt1"/>
    <property type="match status" value="1"/>
</dbReference>
<dbReference type="InterPro" id="IPR015797">
    <property type="entry name" value="NUDIX_hydrolase-like_dom_sf"/>
</dbReference>
<dbReference type="InterPro" id="IPR000086">
    <property type="entry name" value="NUDIX_hydrolase_dom"/>
</dbReference>
<gene>
    <name evidence="7" type="ORF">FHS19_004187</name>
</gene>
<dbReference type="AlphaFoldDB" id="A0A839TS14"/>
<evidence type="ECO:0000313" key="7">
    <source>
        <dbReference type="EMBL" id="MBB3129512.1"/>
    </source>
</evidence>
<name>A0A839TS14_9BACL</name>
<proteinExistence type="inferred from homology"/>
<reference evidence="7 8" key="1">
    <citation type="submission" date="2020-08" db="EMBL/GenBank/DDBJ databases">
        <title>Genomic Encyclopedia of Type Strains, Phase III (KMG-III): the genomes of soil and plant-associated and newly described type strains.</title>
        <authorList>
            <person name="Whitman W."/>
        </authorList>
    </citation>
    <scope>NUCLEOTIDE SEQUENCE [LARGE SCALE GENOMIC DNA]</scope>
    <source>
        <strain evidence="7 8">CECT 5831</strain>
    </source>
</reference>